<keyword evidence="5" id="KW-1015">Disulfide bond</keyword>
<feature type="signal peptide" evidence="6">
    <location>
        <begin position="1"/>
        <end position="27"/>
    </location>
</feature>
<reference evidence="8 9" key="1">
    <citation type="submission" date="2019-12" db="EMBL/GenBank/DDBJ databases">
        <authorList>
            <person name="Jiao W.-B."/>
            <person name="Schneeberger K."/>
        </authorList>
    </citation>
    <scope>NUCLEOTIDE SEQUENCE [LARGE SCALE GENOMIC DNA]</scope>
    <source>
        <strain evidence="9">cv. C24</strain>
    </source>
</reference>
<keyword evidence="4" id="KW-0611">Plant defense</keyword>
<feature type="chain" id="PRO_5024851751" description="Defensin-like domain-containing protein" evidence="6">
    <location>
        <begin position="28"/>
        <end position="89"/>
    </location>
</feature>
<evidence type="ECO:0000256" key="6">
    <source>
        <dbReference type="SAM" id="SignalP"/>
    </source>
</evidence>
<evidence type="ECO:0000256" key="1">
    <source>
        <dbReference type="ARBA" id="ARBA00006722"/>
    </source>
</evidence>
<protein>
    <recommendedName>
        <fullName evidence="7">Defensin-like domain-containing protein</fullName>
    </recommendedName>
</protein>
<evidence type="ECO:0000259" key="7">
    <source>
        <dbReference type="Pfam" id="PF24552"/>
    </source>
</evidence>
<feature type="domain" description="Defensin-like" evidence="7">
    <location>
        <begin position="32"/>
        <end position="70"/>
    </location>
</feature>
<dbReference type="ExpressionAtlas" id="A0A5S9WXF9">
    <property type="expression patterns" value="baseline"/>
</dbReference>
<evidence type="ECO:0000256" key="4">
    <source>
        <dbReference type="ARBA" id="ARBA00022821"/>
    </source>
</evidence>
<evidence type="ECO:0000256" key="5">
    <source>
        <dbReference type="ARBA" id="ARBA00023157"/>
    </source>
</evidence>
<name>A0A5S9WXF9_ARATH</name>
<dbReference type="Pfam" id="PF24552">
    <property type="entry name" value="Defensin"/>
    <property type="match status" value="1"/>
</dbReference>
<dbReference type="GO" id="GO:0050832">
    <property type="term" value="P:defense response to fungus"/>
    <property type="evidence" value="ECO:0007669"/>
    <property type="project" value="UniProtKB-KW"/>
</dbReference>
<dbReference type="InterPro" id="IPR056373">
    <property type="entry name" value="Defensin-like_dom"/>
</dbReference>
<keyword evidence="6" id="KW-0732">Signal</keyword>
<keyword evidence="3" id="KW-0295">Fungicide</keyword>
<accession>A0A5S9WXF9</accession>
<sequence>MAITKMSSLIILSLMMLTFIYIPMISGQFRGIKQCEMKCYSTPECNATCLHEGYEEGKCLKSWDGGVECCYLGLLASSHQDSSPICSPH</sequence>
<gene>
    <name evidence="8" type="ORF">C24_LOCUS7359</name>
</gene>
<evidence type="ECO:0000313" key="8">
    <source>
        <dbReference type="EMBL" id="CAA0357364.1"/>
    </source>
</evidence>
<keyword evidence="2" id="KW-0929">Antimicrobial</keyword>
<proteinExistence type="inferred from homology"/>
<evidence type="ECO:0000313" key="9">
    <source>
        <dbReference type="Proteomes" id="UP000434276"/>
    </source>
</evidence>
<comment type="similarity">
    <text evidence="1">Belongs to the DEFL family.</text>
</comment>
<evidence type="ECO:0000256" key="2">
    <source>
        <dbReference type="ARBA" id="ARBA00022529"/>
    </source>
</evidence>
<dbReference type="AlphaFoldDB" id="A0A5S9WXF9"/>
<dbReference type="Proteomes" id="UP000434276">
    <property type="component" value="Unassembled WGS sequence"/>
</dbReference>
<dbReference type="EMBL" id="CACSHJ010000088">
    <property type="protein sequence ID" value="CAA0357364.1"/>
    <property type="molecule type" value="Genomic_DNA"/>
</dbReference>
<evidence type="ECO:0000256" key="3">
    <source>
        <dbReference type="ARBA" id="ARBA00022577"/>
    </source>
</evidence>
<organism evidence="8 9">
    <name type="scientific">Arabidopsis thaliana</name>
    <name type="common">Mouse-ear cress</name>
    <dbReference type="NCBI Taxonomy" id="3702"/>
    <lineage>
        <taxon>Eukaryota</taxon>
        <taxon>Viridiplantae</taxon>
        <taxon>Streptophyta</taxon>
        <taxon>Embryophyta</taxon>
        <taxon>Tracheophyta</taxon>
        <taxon>Spermatophyta</taxon>
        <taxon>Magnoliopsida</taxon>
        <taxon>eudicotyledons</taxon>
        <taxon>Gunneridae</taxon>
        <taxon>Pentapetalae</taxon>
        <taxon>rosids</taxon>
        <taxon>malvids</taxon>
        <taxon>Brassicales</taxon>
        <taxon>Brassicaceae</taxon>
        <taxon>Camelineae</taxon>
        <taxon>Arabidopsis</taxon>
    </lineage>
</organism>
<dbReference type="GO" id="GO:0031640">
    <property type="term" value="P:killing of cells of another organism"/>
    <property type="evidence" value="ECO:0007669"/>
    <property type="project" value="UniProtKB-KW"/>
</dbReference>
<dbReference type="OrthoDB" id="1020674at2759"/>